<dbReference type="EC" id="3.6.1.57" evidence="3"/>
<dbReference type="GO" id="GO:0016787">
    <property type="term" value="F:hydrolase activity"/>
    <property type="evidence" value="ECO:0007669"/>
    <property type="project" value="UniProtKB-KW"/>
</dbReference>
<evidence type="ECO:0000313" key="3">
    <source>
        <dbReference type="EMBL" id="CAB3637623.1"/>
    </source>
</evidence>
<feature type="active site" description="Proton acceptor" evidence="1">
    <location>
        <position position="22"/>
    </location>
</feature>
<name>A0A6J4ZTF6_9BURK</name>
<evidence type="ECO:0000256" key="2">
    <source>
        <dbReference type="PIRSR" id="PIRSR620023-2"/>
    </source>
</evidence>
<dbReference type="PANTHER" id="PTHR21015">
    <property type="entry name" value="UDP-N-ACETYLGLUCOSAMINE--N-ACETYLMURAMYL-(PENTAPEPTIDE) PYROPHOSPHORYL-UNDECAPRENOL N-ACETYLGLUCOSAMINE TRANSFERASE 1"/>
    <property type="match status" value="1"/>
</dbReference>
<evidence type="ECO:0000313" key="4">
    <source>
        <dbReference type="Proteomes" id="UP000507979"/>
    </source>
</evidence>
<proteinExistence type="predicted"/>
<keyword evidence="3" id="KW-0378">Hydrolase</keyword>
<dbReference type="RefSeq" id="WP_054430824.1">
    <property type="nucleotide sequence ID" value="NZ_CADIJR010000012.1"/>
</dbReference>
<feature type="binding site" evidence="2">
    <location>
        <position position="174"/>
    </location>
    <ligand>
        <name>substrate</name>
    </ligand>
</feature>
<dbReference type="GO" id="GO:0016757">
    <property type="term" value="F:glycosyltransferase activity"/>
    <property type="evidence" value="ECO:0007669"/>
    <property type="project" value="TreeGrafter"/>
</dbReference>
<dbReference type="Proteomes" id="UP000507979">
    <property type="component" value="Unassembled WGS sequence"/>
</dbReference>
<accession>A0A6J4ZTF6</accession>
<evidence type="ECO:0000256" key="1">
    <source>
        <dbReference type="PIRSR" id="PIRSR620023-1"/>
    </source>
</evidence>
<dbReference type="SUPFAM" id="SSF53756">
    <property type="entry name" value="UDP-Glycosyltransferase/glycogen phosphorylase"/>
    <property type="match status" value="1"/>
</dbReference>
<dbReference type="NCBIfam" id="TIGR03590">
    <property type="entry name" value="PseG"/>
    <property type="match status" value="1"/>
</dbReference>
<organism evidence="3 4">
    <name type="scientific">Achromobacter insuavis</name>
    <dbReference type="NCBI Taxonomy" id="1287735"/>
    <lineage>
        <taxon>Bacteria</taxon>
        <taxon>Pseudomonadati</taxon>
        <taxon>Pseudomonadota</taxon>
        <taxon>Betaproteobacteria</taxon>
        <taxon>Burkholderiales</taxon>
        <taxon>Alcaligenaceae</taxon>
        <taxon>Achromobacter</taxon>
    </lineage>
</organism>
<dbReference type="GeneID" id="92897701"/>
<keyword evidence="4" id="KW-1185">Reference proteome</keyword>
<gene>
    <name evidence="3" type="primary">pseG</name>
    <name evidence="3" type="ORF">LMG26845_01850</name>
</gene>
<dbReference type="Gene3D" id="3.40.50.2000">
    <property type="entry name" value="Glycogen Phosphorylase B"/>
    <property type="match status" value="1"/>
</dbReference>
<feature type="binding site" evidence="2">
    <location>
        <position position="276"/>
    </location>
    <ligand>
        <name>substrate</name>
    </ligand>
</feature>
<dbReference type="InterPro" id="IPR020023">
    <property type="entry name" value="PseG"/>
</dbReference>
<protein>
    <submittedName>
        <fullName evidence="3">UDP-2,4-diacetamido-2,4, 6-trideoxy-beta-L-altropyranose hydrolase</fullName>
        <ecNumber evidence="3">3.6.1.57</ecNumber>
    </submittedName>
</protein>
<dbReference type="AlphaFoldDB" id="A0A6J4ZTF6"/>
<dbReference type="PANTHER" id="PTHR21015:SF22">
    <property type="entry name" value="GLYCOSYLTRANSFERASE"/>
    <property type="match status" value="1"/>
</dbReference>
<reference evidence="3 4" key="1">
    <citation type="submission" date="2020-04" db="EMBL/GenBank/DDBJ databases">
        <authorList>
            <person name="De Canck E."/>
        </authorList>
    </citation>
    <scope>NUCLEOTIDE SEQUENCE [LARGE SCALE GENOMIC DNA]</scope>
    <source>
        <strain evidence="3 4">LMG 26845</strain>
    </source>
</reference>
<sequence>MLRPLPVVAIRADASLLIGAGHVMRCLALADGIARQGGQVHFLTRRHVAHLGDLIESKGHVVHWLDDAEPALELEGYGKWLGVTQAQDAQAAARVLRQVRPDWLVVDHYALGRAWQSPLRPWVGGILVIDDLADRNHDCDVLLDQNYFRDSDRYRGRVPPHCIQLLGPRYALLRSEFQRLRDQSRVRDGSVRKILVAFGGMDLANHTGRFLAALPPRNDGCFMDVVIGGGNPQRALLQSLCMARSDVQLHVQSDRMAELIDAADLVVGASGSSNWERFCLAAPAIAVAVADNQEPVLRDLEQDGLVLGVSRESPDQVGDCVNLVEYALHQPAMLRGLSERAAKLVDGKGVQRIIDQLGRSTAV</sequence>
<dbReference type="Gene3D" id="3.40.50.11190">
    <property type="match status" value="1"/>
</dbReference>
<dbReference type="EMBL" id="CADIJR010000012">
    <property type="protein sequence ID" value="CAB3637623.1"/>
    <property type="molecule type" value="Genomic_DNA"/>
</dbReference>